<feature type="region of interest" description="Disordered" evidence="12">
    <location>
        <begin position="1"/>
        <end position="23"/>
    </location>
</feature>
<evidence type="ECO:0000313" key="13">
    <source>
        <dbReference type="EMBL" id="MBK1836571.1"/>
    </source>
</evidence>
<evidence type="ECO:0000256" key="1">
    <source>
        <dbReference type="ARBA" id="ARBA00004651"/>
    </source>
</evidence>
<evidence type="ECO:0000256" key="2">
    <source>
        <dbReference type="ARBA" id="ARBA00005342"/>
    </source>
</evidence>
<evidence type="ECO:0000256" key="6">
    <source>
        <dbReference type="ARBA" id="ARBA00022692"/>
    </source>
</evidence>
<feature type="transmembrane region" description="Helical" evidence="11">
    <location>
        <begin position="147"/>
        <end position="167"/>
    </location>
</feature>
<organism evidence="13 14">
    <name type="scientific">Azospirillum endophyticum</name>
    <dbReference type="NCBI Taxonomy" id="2800326"/>
    <lineage>
        <taxon>Bacteria</taxon>
        <taxon>Pseudomonadati</taxon>
        <taxon>Pseudomonadota</taxon>
        <taxon>Alphaproteobacteria</taxon>
        <taxon>Rhodospirillales</taxon>
        <taxon>Azospirillaceae</taxon>
        <taxon>Azospirillum</taxon>
    </lineage>
</organism>
<sequence>MRLTVTDTTLPPGVPSSHRPDLHKKPHSALPVAFLLVLAAGLGYAVHGFVTDLQRVDQPPLAIGAFLLLGLALLIALGFEFVNGFHDTANAVATVIYTHSMPPVLAVLWSGAFNFLGVLLSSGAVAYSVITLLPVELILQVGSSAGYAMIFALLIAAILWNLGTWALGLPNSSSHALIGSVIGVGLANQLMAPDGQATSGVEWGQAFGVLQALLFSPVMGFVLAAVLLLVLKRAVRNRRLFEPADPSHPPPLWIRGLLILTCTAVSFAHGGNDGQKGMGLIMLILIGAVPTAYALNRTMPDSTTPAFLETTHRAEAVLHAHADGRQPTSAEEARRMVGDALRTKELNRPEVYGALAVLSADIAQGVQSYGAIKHVPAEATSNMRNDMYLAADAVRLLPKAGASLPDEEAKTLKSYQEALNAGTRFIPDWVKFSVAVALGLGTMVGWRRIVVTVGERIGKQHLAYAQGASAEIVAAGTIGLAEIYGLPVSTTHILSSGVAGTMAANGSGLQWSTVRNMAMAWVLTLPAATTLAGMLYYLLRHLF</sequence>
<feature type="transmembrane region" description="Helical" evidence="11">
    <location>
        <begin position="209"/>
        <end position="231"/>
    </location>
</feature>
<reference evidence="14" key="1">
    <citation type="submission" date="2021-01" db="EMBL/GenBank/DDBJ databases">
        <title>Genome public.</title>
        <authorList>
            <person name="Liu C."/>
            <person name="Sun Q."/>
        </authorList>
    </citation>
    <scope>NUCLEOTIDE SEQUENCE [LARGE SCALE GENOMIC DNA]</scope>
    <source>
        <strain evidence="14">YIM B02556</strain>
    </source>
</reference>
<keyword evidence="8 11" id="KW-1133">Transmembrane helix</keyword>
<evidence type="ECO:0000256" key="12">
    <source>
        <dbReference type="SAM" id="MobiDB-lite"/>
    </source>
</evidence>
<evidence type="ECO:0000256" key="10">
    <source>
        <dbReference type="ARBA" id="ARBA00047348"/>
    </source>
</evidence>
<protein>
    <recommendedName>
        <fullName evidence="11">Phosphate transporter</fullName>
    </recommendedName>
</protein>
<comment type="catalytic activity">
    <reaction evidence="10">
        <text>phosphate(in) + H(+)(in) = phosphate(out) + H(+)(out)</text>
        <dbReference type="Rhea" id="RHEA:29939"/>
        <dbReference type="ChEBI" id="CHEBI:15378"/>
        <dbReference type="ChEBI" id="CHEBI:43474"/>
    </reaction>
</comment>
<accession>A0ABS1EZH2</accession>
<name>A0ABS1EZH2_9PROT</name>
<evidence type="ECO:0000256" key="7">
    <source>
        <dbReference type="ARBA" id="ARBA00022847"/>
    </source>
</evidence>
<evidence type="ECO:0000256" key="3">
    <source>
        <dbReference type="ARBA" id="ARBA00022448"/>
    </source>
</evidence>
<feature type="transmembrane region" description="Helical" evidence="11">
    <location>
        <begin position="252"/>
        <end position="271"/>
    </location>
</feature>
<keyword evidence="14" id="KW-1185">Reference proteome</keyword>
<keyword evidence="6 11" id="KW-0812">Transmembrane</keyword>
<dbReference type="Pfam" id="PF01384">
    <property type="entry name" value="PHO4"/>
    <property type="match status" value="1"/>
</dbReference>
<feature type="transmembrane region" description="Helical" evidence="11">
    <location>
        <begin position="518"/>
        <end position="539"/>
    </location>
</feature>
<comment type="similarity">
    <text evidence="2">Belongs to the inorganic phosphate transporter (PiT) (TC 2.A.20) family. Pit subfamily.</text>
</comment>
<proteinExistence type="inferred from homology"/>
<evidence type="ECO:0000256" key="5">
    <source>
        <dbReference type="ARBA" id="ARBA00022592"/>
    </source>
</evidence>
<keyword evidence="5 11" id="KW-0592">Phosphate transport</keyword>
<keyword evidence="9 11" id="KW-0472">Membrane</keyword>
<dbReference type="PANTHER" id="PTHR11101">
    <property type="entry name" value="PHOSPHATE TRANSPORTER"/>
    <property type="match status" value="1"/>
</dbReference>
<gene>
    <name evidence="13" type="ORF">JHL17_04030</name>
</gene>
<evidence type="ECO:0000256" key="4">
    <source>
        <dbReference type="ARBA" id="ARBA00022475"/>
    </source>
</evidence>
<evidence type="ECO:0000256" key="11">
    <source>
        <dbReference type="RuleBase" id="RU363058"/>
    </source>
</evidence>
<feature type="transmembrane region" description="Helical" evidence="11">
    <location>
        <begin position="115"/>
        <end position="135"/>
    </location>
</feature>
<evidence type="ECO:0000256" key="8">
    <source>
        <dbReference type="ARBA" id="ARBA00022989"/>
    </source>
</evidence>
<keyword evidence="4" id="KW-1003">Cell membrane</keyword>
<comment type="subcellular location">
    <subcellularLocation>
        <location evidence="1">Cell membrane</location>
        <topology evidence="1">Multi-pass membrane protein</topology>
    </subcellularLocation>
    <subcellularLocation>
        <location evidence="11">Membrane</location>
        <topology evidence="11">Multi-pass membrane protein</topology>
    </subcellularLocation>
</comment>
<keyword evidence="3 11" id="KW-0813">Transport</keyword>
<dbReference type="EMBL" id="JAENHM010000013">
    <property type="protein sequence ID" value="MBK1836571.1"/>
    <property type="molecule type" value="Genomic_DNA"/>
</dbReference>
<dbReference type="PANTHER" id="PTHR11101:SF65">
    <property type="entry name" value="LOW-AFFINITY INORGANIC PHOSPHATE TRANSPORTER PITA-RELATED"/>
    <property type="match status" value="1"/>
</dbReference>
<keyword evidence="7" id="KW-0769">Symport</keyword>
<comment type="caution">
    <text evidence="13">The sequence shown here is derived from an EMBL/GenBank/DDBJ whole genome shotgun (WGS) entry which is preliminary data.</text>
</comment>
<feature type="transmembrane region" description="Helical" evidence="11">
    <location>
        <begin position="62"/>
        <end position="82"/>
    </location>
</feature>
<evidence type="ECO:0000313" key="14">
    <source>
        <dbReference type="Proteomes" id="UP000652760"/>
    </source>
</evidence>
<feature type="transmembrane region" description="Helical" evidence="11">
    <location>
        <begin position="277"/>
        <end position="295"/>
    </location>
</feature>
<feature type="transmembrane region" description="Helical" evidence="11">
    <location>
        <begin position="29"/>
        <end position="50"/>
    </location>
</feature>
<dbReference type="InterPro" id="IPR001204">
    <property type="entry name" value="Phos_transporter"/>
</dbReference>
<dbReference type="Proteomes" id="UP000652760">
    <property type="component" value="Unassembled WGS sequence"/>
</dbReference>
<evidence type="ECO:0000256" key="9">
    <source>
        <dbReference type="ARBA" id="ARBA00023136"/>
    </source>
</evidence>